<dbReference type="AlphaFoldDB" id="A0A1F5X1S3"/>
<accession>A0A1F5X1S3</accession>
<name>A0A1F5X1S3_9BACT</name>
<sequence length="234" mass="26837">MPEQPPRVELGNIMESDKRTEKQRAWEQKLKELDHITDGLGEDIDKQIKEVVGALNVNGFNTYQSCEGHAEKGRGAPWVWIEAPDEPEGKYIGEKEAFQKIADRYGISYEDAKEGKNEAAWIEVNDIRLQNGETPEFVAWREENARLKKTVEGFLEDFYKNRSTNEAIRIVAEDVGGVGAFRVHNGGEDFARIDEFAEEQKAGFDERLLKYRQEMEAFGKFLKERFLTGNKADE</sequence>
<protein>
    <submittedName>
        <fullName evidence="2">Uncharacterized protein</fullName>
    </submittedName>
</protein>
<gene>
    <name evidence="2" type="ORF">A2930_00695</name>
</gene>
<evidence type="ECO:0000256" key="1">
    <source>
        <dbReference type="SAM" id="MobiDB-lite"/>
    </source>
</evidence>
<proteinExistence type="predicted"/>
<evidence type="ECO:0000313" key="2">
    <source>
        <dbReference type="EMBL" id="OGF81845.1"/>
    </source>
</evidence>
<organism evidence="2 3">
    <name type="scientific">Candidatus Giovannonibacteria bacterium RIFCSPLOWO2_01_FULL_45_34</name>
    <dbReference type="NCBI Taxonomy" id="1798351"/>
    <lineage>
        <taxon>Bacteria</taxon>
        <taxon>Candidatus Giovannoniibacteriota</taxon>
    </lineage>
</organism>
<comment type="caution">
    <text evidence="2">The sequence shown here is derived from an EMBL/GenBank/DDBJ whole genome shotgun (WGS) entry which is preliminary data.</text>
</comment>
<dbReference type="STRING" id="1798351.A2930_00695"/>
<evidence type="ECO:0000313" key="3">
    <source>
        <dbReference type="Proteomes" id="UP000178114"/>
    </source>
</evidence>
<reference evidence="2 3" key="1">
    <citation type="journal article" date="2016" name="Nat. Commun.">
        <title>Thousands of microbial genomes shed light on interconnected biogeochemical processes in an aquifer system.</title>
        <authorList>
            <person name="Anantharaman K."/>
            <person name="Brown C.T."/>
            <person name="Hug L.A."/>
            <person name="Sharon I."/>
            <person name="Castelle C.J."/>
            <person name="Probst A.J."/>
            <person name="Thomas B.C."/>
            <person name="Singh A."/>
            <person name="Wilkins M.J."/>
            <person name="Karaoz U."/>
            <person name="Brodie E.L."/>
            <person name="Williams K.H."/>
            <person name="Hubbard S.S."/>
            <person name="Banfield J.F."/>
        </authorList>
    </citation>
    <scope>NUCLEOTIDE SEQUENCE [LARGE SCALE GENOMIC DNA]</scope>
</reference>
<feature type="region of interest" description="Disordered" evidence="1">
    <location>
        <begin position="1"/>
        <end position="20"/>
    </location>
</feature>
<dbReference type="EMBL" id="MFID01000004">
    <property type="protein sequence ID" value="OGF81845.1"/>
    <property type="molecule type" value="Genomic_DNA"/>
</dbReference>
<dbReference type="Proteomes" id="UP000178114">
    <property type="component" value="Unassembled WGS sequence"/>
</dbReference>